<dbReference type="AlphaFoldDB" id="A0A1H6M428"/>
<keyword evidence="3 5" id="KW-1133">Transmembrane helix</keyword>
<keyword evidence="4 5" id="KW-0472">Membrane</keyword>
<evidence type="ECO:0000256" key="2">
    <source>
        <dbReference type="ARBA" id="ARBA00022692"/>
    </source>
</evidence>
<dbReference type="Gene3D" id="1.10.287.1260">
    <property type="match status" value="1"/>
</dbReference>
<keyword evidence="8" id="KW-1185">Reference proteome</keyword>
<protein>
    <submittedName>
        <fullName evidence="7">Mechanosensitive ion channel</fullName>
    </submittedName>
</protein>
<dbReference type="InterPro" id="IPR010920">
    <property type="entry name" value="LSM_dom_sf"/>
</dbReference>
<feature type="domain" description="Mechanosensitive ion channel MscS" evidence="6">
    <location>
        <begin position="102"/>
        <end position="167"/>
    </location>
</feature>
<proteinExistence type="predicted"/>
<dbReference type="GO" id="GO:0008381">
    <property type="term" value="F:mechanosensitive monoatomic ion channel activity"/>
    <property type="evidence" value="ECO:0007669"/>
    <property type="project" value="InterPro"/>
</dbReference>
<dbReference type="SUPFAM" id="SSF50182">
    <property type="entry name" value="Sm-like ribonucleoproteins"/>
    <property type="match status" value="1"/>
</dbReference>
<evidence type="ECO:0000259" key="6">
    <source>
        <dbReference type="Pfam" id="PF00924"/>
    </source>
</evidence>
<reference evidence="7 8" key="1">
    <citation type="submission" date="2016-10" db="EMBL/GenBank/DDBJ databases">
        <authorList>
            <person name="de Groot N.N."/>
        </authorList>
    </citation>
    <scope>NUCLEOTIDE SEQUENCE [LARGE SCALE GENOMIC DNA]</scope>
    <source>
        <strain evidence="7 8">CGMCC 1.10825</strain>
    </source>
</reference>
<evidence type="ECO:0000256" key="4">
    <source>
        <dbReference type="ARBA" id="ARBA00023136"/>
    </source>
</evidence>
<accession>A0A1H6M428</accession>
<dbReference type="Pfam" id="PF00924">
    <property type="entry name" value="MS_channel_2nd"/>
    <property type="match status" value="1"/>
</dbReference>
<evidence type="ECO:0000256" key="3">
    <source>
        <dbReference type="ARBA" id="ARBA00022989"/>
    </source>
</evidence>
<dbReference type="EMBL" id="FNXE01000032">
    <property type="protein sequence ID" value="SEH92701.1"/>
    <property type="molecule type" value="Genomic_DNA"/>
</dbReference>
<gene>
    <name evidence="7" type="ORF">SAMN02927937_02181</name>
</gene>
<evidence type="ECO:0000313" key="8">
    <source>
        <dbReference type="Proteomes" id="UP000199634"/>
    </source>
</evidence>
<comment type="subcellular location">
    <subcellularLocation>
        <location evidence="1">Membrane</location>
    </subcellularLocation>
</comment>
<dbReference type="Proteomes" id="UP000199634">
    <property type="component" value="Unassembled WGS sequence"/>
</dbReference>
<dbReference type="PANTHER" id="PTHR30221">
    <property type="entry name" value="SMALL-CONDUCTANCE MECHANOSENSITIVE CHANNEL"/>
    <property type="match status" value="1"/>
</dbReference>
<feature type="transmembrane region" description="Helical" evidence="5">
    <location>
        <begin position="82"/>
        <end position="115"/>
    </location>
</feature>
<keyword evidence="2 5" id="KW-0812">Transmembrane</keyword>
<dbReference type="InterPro" id="IPR023408">
    <property type="entry name" value="MscS_beta-dom_sf"/>
</dbReference>
<feature type="transmembrane region" description="Helical" evidence="5">
    <location>
        <begin position="12"/>
        <end position="33"/>
    </location>
</feature>
<evidence type="ECO:0000313" key="7">
    <source>
        <dbReference type="EMBL" id="SEH92701.1"/>
    </source>
</evidence>
<organism evidence="7 8">
    <name type="scientific">Paenimyroides marinum</name>
    <dbReference type="NCBI Taxonomy" id="1159016"/>
    <lineage>
        <taxon>Bacteria</taxon>
        <taxon>Pseudomonadati</taxon>
        <taxon>Bacteroidota</taxon>
        <taxon>Flavobacteriia</taxon>
        <taxon>Flavobacteriales</taxon>
        <taxon>Flavobacteriaceae</taxon>
        <taxon>Paenimyroides</taxon>
    </lineage>
</organism>
<evidence type="ECO:0000256" key="1">
    <source>
        <dbReference type="ARBA" id="ARBA00004370"/>
    </source>
</evidence>
<dbReference type="GO" id="GO:0016020">
    <property type="term" value="C:membrane"/>
    <property type="evidence" value="ECO:0007669"/>
    <property type="project" value="UniProtKB-SubCell"/>
</dbReference>
<feature type="transmembrane region" description="Helical" evidence="5">
    <location>
        <begin position="54"/>
        <end position="76"/>
    </location>
</feature>
<dbReference type="Gene3D" id="2.30.30.60">
    <property type="match status" value="1"/>
</dbReference>
<dbReference type="PANTHER" id="PTHR30221:SF8">
    <property type="entry name" value="SMALL-CONDUCTANCE MECHANOSENSITIVE CHANNEL"/>
    <property type="match status" value="1"/>
</dbReference>
<evidence type="ECO:0000256" key="5">
    <source>
        <dbReference type="SAM" id="Phobius"/>
    </source>
</evidence>
<dbReference type="InterPro" id="IPR045275">
    <property type="entry name" value="MscS_archaea/bacteria_type"/>
</dbReference>
<dbReference type="STRING" id="1159016.SAMN02927937_02181"/>
<sequence length="170" mass="19575">MVMFSNFHLSDYYDKIIGTIVLIVLVYILKLIIRKLILKFSAYSSKTDNRSKLIIKYFNWLLNILFIVFIIFLWGVDTQNLFGFVGAAITFIGVALFAQWSVLSNFTAGVIMFFAFPFKIGDRIKIHDKDFPIEAEIDDIKAFHTILITSEGEKISYPNNLFLQKSVVVL</sequence>
<name>A0A1H6M428_9FLAO</name>
<dbReference type="InterPro" id="IPR006685">
    <property type="entry name" value="MscS_channel_2nd"/>
</dbReference>